<dbReference type="Pfam" id="PF07726">
    <property type="entry name" value="AAA_3"/>
    <property type="match status" value="1"/>
</dbReference>
<dbReference type="RefSeq" id="WP_341407349.1">
    <property type="nucleotide sequence ID" value="NZ_JBBUKT010000012.1"/>
</dbReference>
<proteinExistence type="predicted"/>
<dbReference type="CDD" id="cd00009">
    <property type="entry name" value="AAA"/>
    <property type="match status" value="1"/>
</dbReference>
<dbReference type="PANTHER" id="PTHR42759">
    <property type="entry name" value="MOXR FAMILY PROTEIN"/>
    <property type="match status" value="1"/>
</dbReference>
<dbReference type="InterPro" id="IPR027417">
    <property type="entry name" value="P-loop_NTPase"/>
</dbReference>
<organism evidence="3 4">
    <name type="scientific">Luteolibacter soli</name>
    <dbReference type="NCBI Taxonomy" id="3135280"/>
    <lineage>
        <taxon>Bacteria</taxon>
        <taxon>Pseudomonadati</taxon>
        <taxon>Verrucomicrobiota</taxon>
        <taxon>Verrucomicrobiia</taxon>
        <taxon>Verrucomicrobiales</taxon>
        <taxon>Verrucomicrobiaceae</taxon>
        <taxon>Luteolibacter</taxon>
    </lineage>
</organism>
<dbReference type="SUPFAM" id="SSF52540">
    <property type="entry name" value="P-loop containing nucleoside triphosphate hydrolases"/>
    <property type="match status" value="1"/>
</dbReference>
<dbReference type="Pfam" id="PF17863">
    <property type="entry name" value="AAA_lid_2"/>
    <property type="match status" value="1"/>
</dbReference>
<dbReference type="Gene3D" id="1.10.8.80">
    <property type="entry name" value="Magnesium chelatase subunit I, C-Terminal domain"/>
    <property type="match status" value="1"/>
</dbReference>
<accession>A0ABU9B1E5</accession>
<dbReference type="InterPro" id="IPR041628">
    <property type="entry name" value="ChlI/MoxR_AAA_lid"/>
</dbReference>
<feature type="domain" description="ChlI/MoxR AAA lid" evidence="2">
    <location>
        <begin position="266"/>
        <end position="334"/>
    </location>
</feature>
<comment type="caution">
    <text evidence="3">The sequence shown here is derived from an EMBL/GenBank/DDBJ whole genome shotgun (WGS) entry which is preliminary data.</text>
</comment>
<dbReference type="Proteomes" id="UP001371305">
    <property type="component" value="Unassembled WGS sequence"/>
</dbReference>
<dbReference type="PIRSF" id="PIRSF002849">
    <property type="entry name" value="AAA_ATPase_chaperone_MoxR_prd"/>
    <property type="match status" value="1"/>
</dbReference>
<sequence length="344" mass="37816">MSETLAQPKPADVAPVTPDAINECRRVYAAVQKELEKVIVGQKDVIEQIMISILTKSHSLLVGVPGLAKTLLISTLADTLHLTFRRIQFTPDLMPSDITGTEVIHQDPVTGAKEFKFHPGPLFSNIVLADEINRTPPKTQAAMLEAMQERRVTVGGVTRPLPSPFFVLATQNPLEQEGTYPLPEAQLDRFMFLIHVGYPKEKEELEVMKRGTGAKSEKPQAVLDGTMIESMQETVKALPVADHVYQYALNLVRATRPHEEYALADCARYLSFGAGPRASLSLIMAAKAHAMIHGQVYAGCDNVAAVTPSILRHRIAVNFSAQSENITSDEIVKRVLAAVPKHER</sequence>
<keyword evidence="4" id="KW-1185">Reference proteome</keyword>
<name>A0ABU9B1E5_9BACT</name>
<evidence type="ECO:0000313" key="3">
    <source>
        <dbReference type="EMBL" id="MEK7953583.1"/>
    </source>
</evidence>
<evidence type="ECO:0000259" key="2">
    <source>
        <dbReference type="Pfam" id="PF17863"/>
    </source>
</evidence>
<dbReference type="PANTHER" id="PTHR42759:SF1">
    <property type="entry name" value="MAGNESIUM-CHELATASE SUBUNIT CHLD"/>
    <property type="match status" value="1"/>
</dbReference>
<dbReference type="InterPro" id="IPR011703">
    <property type="entry name" value="ATPase_AAA-3"/>
</dbReference>
<feature type="domain" description="ATPase AAA-3" evidence="1">
    <location>
        <begin position="58"/>
        <end position="192"/>
    </location>
</feature>
<evidence type="ECO:0000313" key="4">
    <source>
        <dbReference type="Proteomes" id="UP001371305"/>
    </source>
</evidence>
<dbReference type="InterPro" id="IPR050764">
    <property type="entry name" value="CbbQ/NirQ/NorQ/GpvN"/>
</dbReference>
<dbReference type="EMBL" id="JBBUKT010000012">
    <property type="protein sequence ID" value="MEK7953583.1"/>
    <property type="molecule type" value="Genomic_DNA"/>
</dbReference>
<evidence type="ECO:0000259" key="1">
    <source>
        <dbReference type="Pfam" id="PF07726"/>
    </source>
</evidence>
<reference evidence="3 4" key="1">
    <citation type="submission" date="2024-04" db="EMBL/GenBank/DDBJ databases">
        <title>Luteolibacter sp. isolated from soil.</title>
        <authorList>
            <person name="An J."/>
        </authorList>
    </citation>
    <scope>NUCLEOTIDE SEQUENCE [LARGE SCALE GENOMIC DNA]</scope>
    <source>
        <strain evidence="3 4">Y139</strain>
    </source>
</reference>
<protein>
    <submittedName>
        <fullName evidence="3">MoxR family ATPase</fullName>
    </submittedName>
</protein>
<dbReference type="Gene3D" id="3.40.50.300">
    <property type="entry name" value="P-loop containing nucleotide triphosphate hydrolases"/>
    <property type="match status" value="1"/>
</dbReference>
<gene>
    <name evidence="3" type="ORF">WKV53_23915</name>
</gene>